<feature type="domain" description="Thioredoxin" evidence="7">
    <location>
        <begin position="1"/>
        <end position="118"/>
    </location>
</feature>
<keyword evidence="3" id="KW-1015">Disulfide bond</keyword>
<dbReference type="InterPro" id="IPR050620">
    <property type="entry name" value="Thioredoxin_H-type-like"/>
</dbReference>
<dbReference type="EMBL" id="JBJUIK010000012">
    <property type="protein sequence ID" value="KAL3511183.1"/>
    <property type="molecule type" value="Genomic_DNA"/>
</dbReference>
<dbReference type="InterPro" id="IPR013766">
    <property type="entry name" value="Thioredoxin_domain"/>
</dbReference>
<accession>A0ABD2YV35</accession>
<dbReference type="InterPro" id="IPR017937">
    <property type="entry name" value="Thioredoxin_CS"/>
</dbReference>
<keyword evidence="1" id="KW-0813">Transport</keyword>
<evidence type="ECO:0000256" key="2">
    <source>
        <dbReference type="ARBA" id="ARBA00022982"/>
    </source>
</evidence>
<protein>
    <recommendedName>
        <fullName evidence="7">Thioredoxin domain-containing protein</fullName>
    </recommendedName>
</protein>
<keyword evidence="2" id="KW-0249">Electron transport</keyword>
<keyword evidence="4" id="KW-0676">Redox-active center</keyword>
<comment type="function">
    <text evidence="6">Participates in various redox reactions through the reversible oxidation of the active center dithiol to a disulfide. The H form is known to activate a number of cytosolic enzymes.</text>
</comment>
<keyword evidence="9" id="KW-1185">Reference proteome</keyword>
<evidence type="ECO:0000256" key="5">
    <source>
        <dbReference type="ARBA" id="ARBA00038353"/>
    </source>
</evidence>
<dbReference type="AlphaFoldDB" id="A0ABD2YV35"/>
<evidence type="ECO:0000256" key="4">
    <source>
        <dbReference type="ARBA" id="ARBA00023284"/>
    </source>
</evidence>
<dbReference type="CDD" id="cd02947">
    <property type="entry name" value="TRX_family"/>
    <property type="match status" value="1"/>
</dbReference>
<comment type="similarity">
    <text evidence="5">Belongs to the thioredoxin family. Plant H-type subfamily.</text>
</comment>
<evidence type="ECO:0000256" key="1">
    <source>
        <dbReference type="ARBA" id="ARBA00022448"/>
    </source>
</evidence>
<evidence type="ECO:0000256" key="3">
    <source>
        <dbReference type="ARBA" id="ARBA00023157"/>
    </source>
</evidence>
<proteinExistence type="inferred from homology"/>
<name>A0ABD2YV35_9GENT</name>
<dbReference type="PRINTS" id="PR00421">
    <property type="entry name" value="THIOREDOXIN"/>
</dbReference>
<sequence length="118" mass="13596">MGASFSSKKSPVKQFHSAEKWKDHYEESKGTNKLMVIDFSASWCGPCRYMEPIIKEFATNFTEVEFIKIDVDELADVAQEFGIDAMPTFVFMKNGKEVDKLVGADREELERMIIKHKH</sequence>
<dbReference type="InterPro" id="IPR036249">
    <property type="entry name" value="Thioredoxin-like_sf"/>
</dbReference>
<organism evidence="8 9">
    <name type="scientific">Cinchona calisaya</name>
    <dbReference type="NCBI Taxonomy" id="153742"/>
    <lineage>
        <taxon>Eukaryota</taxon>
        <taxon>Viridiplantae</taxon>
        <taxon>Streptophyta</taxon>
        <taxon>Embryophyta</taxon>
        <taxon>Tracheophyta</taxon>
        <taxon>Spermatophyta</taxon>
        <taxon>Magnoliopsida</taxon>
        <taxon>eudicotyledons</taxon>
        <taxon>Gunneridae</taxon>
        <taxon>Pentapetalae</taxon>
        <taxon>asterids</taxon>
        <taxon>lamiids</taxon>
        <taxon>Gentianales</taxon>
        <taxon>Rubiaceae</taxon>
        <taxon>Cinchonoideae</taxon>
        <taxon>Cinchoneae</taxon>
        <taxon>Cinchona</taxon>
    </lineage>
</organism>
<dbReference type="GO" id="GO:0016671">
    <property type="term" value="F:oxidoreductase activity, acting on a sulfur group of donors, disulfide as acceptor"/>
    <property type="evidence" value="ECO:0007669"/>
    <property type="project" value="UniProtKB-ARBA"/>
</dbReference>
<reference evidence="8 9" key="1">
    <citation type="submission" date="2024-11" db="EMBL/GenBank/DDBJ databases">
        <title>A near-complete genome assembly of Cinchona calisaya.</title>
        <authorList>
            <person name="Lian D.C."/>
            <person name="Zhao X.W."/>
            <person name="Wei L."/>
        </authorList>
    </citation>
    <scope>NUCLEOTIDE SEQUENCE [LARGE SCALE GENOMIC DNA]</scope>
    <source>
        <tissue evidence="8">Nenye</tissue>
    </source>
</reference>
<evidence type="ECO:0000313" key="9">
    <source>
        <dbReference type="Proteomes" id="UP001630127"/>
    </source>
</evidence>
<dbReference type="FunFam" id="3.40.30.10:FF:000104">
    <property type="entry name" value="Thioredoxin"/>
    <property type="match status" value="1"/>
</dbReference>
<dbReference type="PANTHER" id="PTHR10438:SF413">
    <property type="entry name" value="THIOREDOXIN H2"/>
    <property type="match status" value="1"/>
</dbReference>
<dbReference type="PANTHER" id="PTHR10438">
    <property type="entry name" value="THIOREDOXIN"/>
    <property type="match status" value="1"/>
</dbReference>
<evidence type="ECO:0000256" key="6">
    <source>
        <dbReference type="ARBA" id="ARBA00056195"/>
    </source>
</evidence>
<evidence type="ECO:0000259" key="7">
    <source>
        <dbReference type="PROSITE" id="PS51352"/>
    </source>
</evidence>
<dbReference type="PROSITE" id="PS00194">
    <property type="entry name" value="THIOREDOXIN_1"/>
    <property type="match status" value="1"/>
</dbReference>
<dbReference type="PROSITE" id="PS51352">
    <property type="entry name" value="THIOREDOXIN_2"/>
    <property type="match status" value="1"/>
</dbReference>
<dbReference type="Pfam" id="PF00085">
    <property type="entry name" value="Thioredoxin"/>
    <property type="match status" value="1"/>
</dbReference>
<evidence type="ECO:0000313" key="8">
    <source>
        <dbReference type="EMBL" id="KAL3511183.1"/>
    </source>
</evidence>
<dbReference type="SUPFAM" id="SSF52833">
    <property type="entry name" value="Thioredoxin-like"/>
    <property type="match status" value="1"/>
</dbReference>
<gene>
    <name evidence="8" type="ORF">ACH5RR_030584</name>
</gene>
<comment type="caution">
    <text evidence="8">The sequence shown here is derived from an EMBL/GenBank/DDBJ whole genome shotgun (WGS) entry which is preliminary data.</text>
</comment>
<dbReference type="Gene3D" id="3.40.30.10">
    <property type="entry name" value="Glutaredoxin"/>
    <property type="match status" value="1"/>
</dbReference>
<dbReference type="Proteomes" id="UP001630127">
    <property type="component" value="Unassembled WGS sequence"/>
</dbReference>